<evidence type="ECO:0000256" key="4">
    <source>
        <dbReference type="ARBA" id="ARBA00022695"/>
    </source>
</evidence>
<proteinExistence type="inferred from homology"/>
<dbReference type="PANTHER" id="PTHR23079">
    <property type="entry name" value="RNA-DEPENDENT RNA POLYMERASE"/>
    <property type="match status" value="1"/>
</dbReference>
<accession>A0AAV4QHR0</accession>
<feature type="domain" description="RDRP core" evidence="9">
    <location>
        <begin position="455"/>
        <end position="1023"/>
    </location>
</feature>
<feature type="domain" description="PH-like" evidence="10">
    <location>
        <begin position="117"/>
        <end position="309"/>
    </location>
</feature>
<name>A0AAV4QHR0_9ARAC</name>
<feature type="domain" description="RDRP C-terminal head" evidence="11">
    <location>
        <begin position="1044"/>
        <end position="1184"/>
    </location>
</feature>
<keyword evidence="3 8" id="KW-0808">Transferase</keyword>
<evidence type="ECO:0000259" key="11">
    <source>
        <dbReference type="Pfam" id="PF26253"/>
    </source>
</evidence>
<evidence type="ECO:0000256" key="5">
    <source>
        <dbReference type="ARBA" id="ARBA00022884"/>
    </source>
</evidence>
<evidence type="ECO:0000256" key="1">
    <source>
        <dbReference type="ARBA" id="ARBA00005762"/>
    </source>
</evidence>
<dbReference type="Pfam" id="PF05183">
    <property type="entry name" value="RdRP"/>
    <property type="match status" value="1"/>
</dbReference>
<keyword evidence="4 8" id="KW-0548">Nucleotidyltransferase</keyword>
<dbReference type="Pfam" id="PF26253">
    <property type="entry name" value="RdRP_head"/>
    <property type="match status" value="1"/>
</dbReference>
<reference evidence="12 13" key="1">
    <citation type="submission" date="2021-06" db="EMBL/GenBank/DDBJ databases">
        <title>Caerostris darwini draft genome.</title>
        <authorList>
            <person name="Kono N."/>
            <person name="Arakawa K."/>
        </authorList>
    </citation>
    <scope>NUCLEOTIDE SEQUENCE [LARGE SCALE GENOMIC DNA]</scope>
</reference>
<evidence type="ECO:0000256" key="3">
    <source>
        <dbReference type="ARBA" id="ARBA00022679"/>
    </source>
</evidence>
<dbReference type="InterPro" id="IPR057493">
    <property type="entry name" value="PH_RdRP-assoc"/>
</dbReference>
<evidence type="ECO:0000259" key="10">
    <source>
        <dbReference type="Pfam" id="PF25359"/>
    </source>
</evidence>
<dbReference type="Pfam" id="PF25359">
    <property type="entry name" value="PH_met_RdRP"/>
    <property type="match status" value="1"/>
</dbReference>
<evidence type="ECO:0000313" key="12">
    <source>
        <dbReference type="EMBL" id="GIY07595.1"/>
    </source>
</evidence>
<evidence type="ECO:0000256" key="2">
    <source>
        <dbReference type="ARBA" id="ARBA00022484"/>
    </source>
</evidence>
<evidence type="ECO:0000256" key="8">
    <source>
        <dbReference type="RuleBase" id="RU363098"/>
    </source>
</evidence>
<evidence type="ECO:0000256" key="7">
    <source>
        <dbReference type="ARBA" id="ARBA00048744"/>
    </source>
</evidence>
<comment type="catalytic activity">
    <reaction evidence="7 8">
        <text>RNA(n) + a ribonucleoside 5'-triphosphate = RNA(n+1) + diphosphate</text>
        <dbReference type="Rhea" id="RHEA:21248"/>
        <dbReference type="Rhea" id="RHEA-COMP:14527"/>
        <dbReference type="Rhea" id="RHEA-COMP:17342"/>
        <dbReference type="ChEBI" id="CHEBI:33019"/>
        <dbReference type="ChEBI" id="CHEBI:61557"/>
        <dbReference type="ChEBI" id="CHEBI:140395"/>
        <dbReference type="EC" id="2.7.7.48"/>
    </reaction>
</comment>
<dbReference type="InterPro" id="IPR058752">
    <property type="entry name" value="RDRP_C_head"/>
</dbReference>
<dbReference type="GO" id="GO:0003968">
    <property type="term" value="F:RNA-directed RNA polymerase activity"/>
    <property type="evidence" value="ECO:0007669"/>
    <property type="project" value="UniProtKB-KW"/>
</dbReference>
<dbReference type="PANTHER" id="PTHR23079:SF55">
    <property type="entry name" value="RNA-DIRECTED RNA POLYMERASE"/>
    <property type="match status" value="1"/>
</dbReference>
<keyword evidence="5 8" id="KW-0694">RNA-binding</keyword>
<organism evidence="12 13">
    <name type="scientific">Caerostris darwini</name>
    <dbReference type="NCBI Taxonomy" id="1538125"/>
    <lineage>
        <taxon>Eukaryota</taxon>
        <taxon>Metazoa</taxon>
        <taxon>Ecdysozoa</taxon>
        <taxon>Arthropoda</taxon>
        <taxon>Chelicerata</taxon>
        <taxon>Arachnida</taxon>
        <taxon>Araneae</taxon>
        <taxon>Araneomorphae</taxon>
        <taxon>Entelegynae</taxon>
        <taxon>Araneoidea</taxon>
        <taxon>Araneidae</taxon>
        <taxon>Caerostris</taxon>
    </lineage>
</organism>
<dbReference type="InterPro" id="IPR007855">
    <property type="entry name" value="RDRP"/>
</dbReference>
<dbReference type="EC" id="2.7.7.48" evidence="8"/>
<dbReference type="GO" id="GO:0031380">
    <property type="term" value="C:nuclear RNA-directed RNA polymerase complex"/>
    <property type="evidence" value="ECO:0007669"/>
    <property type="project" value="TreeGrafter"/>
</dbReference>
<evidence type="ECO:0000259" key="9">
    <source>
        <dbReference type="Pfam" id="PF05183"/>
    </source>
</evidence>
<gene>
    <name evidence="12" type="primary">RDR1</name>
    <name evidence="12" type="ORF">CDAR_571701</name>
</gene>
<evidence type="ECO:0000256" key="6">
    <source>
        <dbReference type="ARBA" id="ARBA00023158"/>
    </source>
</evidence>
<dbReference type="Proteomes" id="UP001054837">
    <property type="component" value="Unassembled WGS sequence"/>
</dbReference>
<comment type="caution">
    <text evidence="12">The sequence shown here is derived from an EMBL/GenBank/DDBJ whole genome shotgun (WGS) entry which is preliminary data.</text>
</comment>
<sequence length="1445" mass="167062">MAVPILKLIIVFRKSVIDIPLVEKFAQQFFEDYHRRKKLLCNVNLVAVRNVDVDLTYQADLYEMDISLEYLECANDFHPGHQFKKVGEDWCDSNKNRLAHLWLRLGDCSVLENKGKQSHPDVDMNEIAFGTFPSMQHFMQHYHYKSKSNKKELMGTFLHNQRNFVLYTCLNHSMSGTNGQKNPCRFAGQTLKFFTYYKSISRVIINDIPKADAIELYFVLKHIPFIYSEKEEKKEKKNGEVEWGFKSKSLSSDQDYQSRRWERSLTFGCKCNNSCCHVTKIGRCPVFKVVVAKKFRARGIVERLIQRCNGHTFFYYSNVETVCSKKRLEGFDIFPYNYELFSKIIDKNFVSDKIFACQFAWNVLNGLSSEVQDQIKLKYHTDNVTPHWEDIRESLQHLKNIDAVVSTLYHISEMISRNEIFTFEDAFVKFYQHYCCNPSRFDPPEGMCFVRRLIITPSRLICLPPSEHFDNRVIREYGPENLLRVSIQDDNFSKLTFAVQHHSERKYFMNEVAGNLLNSNIQIGPRCYEVLAASNSQLREHGLWMFAKDHKGNTAASIRAWMGNFSHIRNVAKFMARMGQCFSTSDEAVQIELDDKDVINIPDINNYKYVFSDGVGMLSKELSDEIREALNKRLTNRIDETGPNYNPSAFQIRFKGCKGMVAENPQLGSRKLAIRPSMEKFPCDTSNLLEIVKISAPRGLFLNRPLISILEQLGVKINVFLKLQKDMVLDLTDSLIYEKKAWKMMSNLTTLDYPYKKLLRAGINLTQEPFFRSLLLSVYKVAIDQLRSKARIAIPPQYGRNMLGVIDETYTLEYGQIFVQYSEELGNRESHTKILKGIVVVTKNPCMHPGDVRKLEAVDVPALHHIKDCIVFPAKGQRPHPDEMAGSDLDGDEYVVIWYDPLIFPEQNYPPMSYPPNPEKTHQGPIQVSDMIDFLCEYIQNDNIGVMANAHLAWADIHQQGIFSKVCMNIAKKYPLVLDFAKSGHTCYLSSEEKPKLYPDFMEKGAANNSYKSKNALGFLYRVVRNLEACVSKVDVVNLEHEVDEHLIYEGWEDYEKSAEEHRLEYTKRVKNILKKYGLRSEAEVLTGYVGKMNEYTLNRYERDNALSIARTYIMDAIKRFRMEFNKAFDNERRANNVKSNFQEMRYRRASAWYAVTYRRKDAPLLSFPWILHDLLCEIREKNLKLKRLPCSIPESSFIDSSDGRLLQLRQQYLSCLDQNCYCVLVLLNSVQDWMTKSTLNLTMSAGDSFCLTCFDRIINEFLKTLEPQCCCFGKSCCCANTCSPTKLILEFLKFYATEVCPNVGYCEGSTSLGNCKGFRELNLQSIALRTYASLAITKDTHYLGLSDNEEATLDDNPFEEGDPIRVSVTEDFEVLLTHHRAEVLSQLKKLSGVKNIFISAEADQRNNWYILVQSIGKGWQRWNLEELIMDKDIAKIIKSLLKSN</sequence>
<protein>
    <recommendedName>
        <fullName evidence="8">RNA-dependent RNA polymerase</fullName>
        <ecNumber evidence="8">2.7.7.48</ecNumber>
    </recommendedName>
</protein>
<keyword evidence="13" id="KW-1185">Reference proteome</keyword>
<keyword evidence="6" id="KW-0943">RNA-mediated gene silencing</keyword>
<dbReference type="EMBL" id="BPLQ01004363">
    <property type="protein sequence ID" value="GIY07595.1"/>
    <property type="molecule type" value="Genomic_DNA"/>
</dbReference>
<dbReference type="GO" id="GO:0030422">
    <property type="term" value="P:siRNA processing"/>
    <property type="evidence" value="ECO:0007669"/>
    <property type="project" value="TreeGrafter"/>
</dbReference>
<dbReference type="GO" id="GO:0003723">
    <property type="term" value="F:RNA binding"/>
    <property type="evidence" value="ECO:0007669"/>
    <property type="project" value="UniProtKB-KW"/>
</dbReference>
<evidence type="ECO:0000313" key="13">
    <source>
        <dbReference type="Proteomes" id="UP001054837"/>
    </source>
</evidence>
<keyword evidence="2 8" id="KW-0696">RNA-directed RNA polymerase</keyword>
<comment type="similarity">
    <text evidence="1 8">Belongs to the RdRP family.</text>
</comment>
<dbReference type="InterPro" id="IPR057596">
    <property type="entry name" value="RDRP_core"/>
</dbReference>